<feature type="non-terminal residue" evidence="1">
    <location>
        <position position="56"/>
    </location>
</feature>
<proteinExistence type="predicted"/>
<gene>
    <name evidence="1" type="ORF">S12H4_11365</name>
</gene>
<evidence type="ECO:0000313" key="1">
    <source>
        <dbReference type="EMBL" id="GAI69943.1"/>
    </source>
</evidence>
<protein>
    <submittedName>
        <fullName evidence="1">Uncharacterized protein</fullName>
    </submittedName>
</protein>
<comment type="caution">
    <text evidence="1">The sequence shown here is derived from an EMBL/GenBank/DDBJ whole genome shotgun (WGS) entry which is preliminary data.</text>
</comment>
<accession>X1QNX1</accession>
<reference evidence="1" key="1">
    <citation type="journal article" date="2014" name="Front. Microbiol.">
        <title>High frequency of phylogenetically diverse reductive dehalogenase-homologous genes in deep subseafloor sedimentary metagenomes.</title>
        <authorList>
            <person name="Kawai M."/>
            <person name="Futagami T."/>
            <person name="Toyoda A."/>
            <person name="Takaki Y."/>
            <person name="Nishi S."/>
            <person name="Hori S."/>
            <person name="Arai W."/>
            <person name="Tsubouchi T."/>
            <person name="Morono Y."/>
            <person name="Uchiyama I."/>
            <person name="Ito T."/>
            <person name="Fujiyama A."/>
            <person name="Inagaki F."/>
            <person name="Takami H."/>
        </authorList>
    </citation>
    <scope>NUCLEOTIDE SEQUENCE</scope>
    <source>
        <strain evidence="1">Expedition CK06-06</strain>
    </source>
</reference>
<name>X1QNX1_9ZZZZ</name>
<dbReference type="AlphaFoldDB" id="X1QNX1"/>
<dbReference type="EMBL" id="BARW01005086">
    <property type="protein sequence ID" value="GAI69943.1"/>
    <property type="molecule type" value="Genomic_DNA"/>
</dbReference>
<sequence>MKRTIIAIVLALALPLLLAPSAISAAGVAVVDRTGDGEWTNNTWQVEIYPGESKST</sequence>
<organism evidence="1">
    <name type="scientific">marine sediment metagenome</name>
    <dbReference type="NCBI Taxonomy" id="412755"/>
    <lineage>
        <taxon>unclassified sequences</taxon>
        <taxon>metagenomes</taxon>
        <taxon>ecological metagenomes</taxon>
    </lineage>
</organism>